<dbReference type="Proteomes" id="UP000321570">
    <property type="component" value="Unassembled WGS sequence"/>
</dbReference>
<evidence type="ECO:0000313" key="3">
    <source>
        <dbReference type="Proteomes" id="UP000321570"/>
    </source>
</evidence>
<dbReference type="EMBL" id="CABIJS010000016">
    <property type="protein sequence ID" value="VUZ39451.1"/>
    <property type="molecule type" value="Genomic_DNA"/>
</dbReference>
<proteinExistence type="predicted"/>
<sequence length="57" mass="6520">MPAIIDWVAIRQLQSSQMAWEHVISQVIGQVIVPSCKARTRLKRSCLQLHPSSKTYE</sequence>
<dbReference type="EMBL" id="CABIJS010000016">
    <property type="protein sequence ID" value="VUZ39450.1"/>
    <property type="molecule type" value="Genomic_DNA"/>
</dbReference>
<accession>A0A564XWN4</accession>
<name>A0A564XWN4_HYMDI</name>
<gene>
    <name evidence="2" type="ORF">WMSIL1_LOCUS751</name>
    <name evidence="1" type="ORF">WMSIL1_LOCUS753</name>
</gene>
<reference evidence="2 3" key="1">
    <citation type="submission" date="2019-07" db="EMBL/GenBank/DDBJ databases">
        <authorList>
            <person name="Jastrzebski P J."/>
            <person name="Paukszto L."/>
            <person name="Jastrzebski P J."/>
        </authorList>
    </citation>
    <scope>NUCLEOTIDE SEQUENCE [LARGE SCALE GENOMIC DNA]</scope>
    <source>
        <strain evidence="2 3">WMS-il1</strain>
    </source>
</reference>
<keyword evidence="3" id="KW-1185">Reference proteome</keyword>
<evidence type="ECO:0000313" key="2">
    <source>
        <dbReference type="EMBL" id="VUZ39451.1"/>
    </source>
</evidence>
<protein>
    <submittedName>
        <fullName evidence="2">Uncharacterized protein</fullName>
    </submittedName>
</protein>
<evidence type="ECO:0000313" key="1">
    <source>
        <dbReference type="EMBL" id="VUZ39450.1"/>
    </source>
</evidence>
<dbReference type="AlphaFoldDB" id="A0A564XWN4"/>
<organism evidence="2 3">
    <name type="scientific">Hymenolepis diminuta</name>
    <name type="common">Rat tapeworm</name>
    <dbReference type="NCBI Taxonomy" id="6216"/>
    <lineage>
        <taxon>Eukaryota</taxon>
        <taxon>Metazoa</taxon>
        <taxon>Spiralia</taxon>
        <taxon>Lophotrochozoa</taxon>
        <taxon>Platyhelminthes</taxon>
        <taxon>Cestoda</taxon>
        <taxon>Eucestoda</taxon>
        <taxon>Cyclophyllidea</taxon>
        <taxon>Hymenolepididae</taxon>
        <taxon>Hymenolepis</taxon>
    </lineage>
</organism>